<dbReference type="Proteomes" id="UP000430345">
    <property type="component" value="Unassembled WGS sequence"/>
</dbReference>
<evidence type="ECO:0000256" key="1">
    <source>
        <dbReference type="SAM" id="Coils"/>
    </source>
</evidence>
<dbReference type="InterPro" id="IPR025503">
    <property type="entry name" value="DUF4391"/>
</dbReference>
<evidence type="ECO:0000313" key="3">
    <source>
        <dbReference type="Proteomes" id="UP000430345"/>
    </source>
</evidence>
<keyword evidence="3" id="KW-1185">Reference proteome</keyword>
<dbReference type="EMBL" id="WHJC01000044">
    <property type="protein sequence ID" value="MPQ43159.1"/>
    <property type="molecule type" value="Genomic_DNA"/>
</dbReference>
<dbReference type="OrthoDB" id="2962497at2"/>
<gene>
    <name evidence="2" type="ORF">GBZ86_05205</name>
</gene>
<dbReference type="RefSeq" id="WP_152888431.1">
    <property type="nucleotide sequence ID" value="NZ_WHJC01000044.1"/>
</dbReference>
<evidence type="ECO:0000313" key="2">
    <source>
        <dbReference type="EMBL" id="MPQ43159.1"/>
    </source>
</evidence>
<organism evidence="2 3">
    <name type="scientific">Clostridium tarantellae</name>
    <dbReference type="NCBI Taxonomy" id="39493"/>
    <lineage>
        <taxon>Bacteria</taxon>
        <taxon>Bacillati</taxon>
        <taxon>Bacillota</taxon>
        <taxon>Clostridia</taxon>
        <taxon>Eubacteriales</taxon>
        <taxon>Clostridiaceae</taxon>
        <taxon>Clostridium</taxon>
    </lineage>
</organism>
<keyword evidence="1" id="KW-0175">Coiled coil</keyword>
<name>A0A6I1MSB9_9CLOT</name>
<accession>A0A6I1MSB9</accession>
<dbReference type="Pfam" id="PF14335">
    <property type="entry name" value="DUF4391"/>
    <property type="match status" value="1"/>
</dbReference>
<comment type="caution">
    <text evidence="2">The sequence shown here is derived from an EMBL/GenBank/DDBJ whole genome shotgun (WGS) entry which is preliminary data.</text>
</comment>
<feature type="coiled-coil region" evidence="1">
    <location>
        <begin position="198"/>
        <end position="248"/>
    </location>
</feature>
<protein>
    <submittedName>
        <fullName evidence="2">DUF4391 family protein</fullName>
    </submittedName>
</protein>
<reference evidence="2 3" key="1">
    <citation type="submission" date="2019-10" db="EMBL/GenBank/DDBJ databases">
        <title>The Genome Sequence of Clostridium tarantellae Isolated from Fish Brain.</title>
        <authorList>
            <person name="Bano L."/>
            <person name="Kiel M."/>
            <person name="Sales G."/>
            <person name="Doxey A.C."/>
            <person name="Mansfield M.J."/>
            <person name="Schiavone M."/>
            <person name="Rossetto O."/>
            <person name="Pirazzini M."/>
            <person name="Dobrindt U."/>
            <person name="Montecucco C."/>
        </authorList>
    </citation>
    <scope>NUCLEOTIDE SEQUENCE [LARGE SCALE GENOMIC DNA]</scope>
    <source>
        <strain evidence="2 3">DSM 3997</strain>
    </source>
</reference>
<sequence length="250" mass="30056">MLQEYFQIPKSCYINRKIPKKAFIDTPEFDLKKEEKELLKNAIESIYFQYSLSPSNLNIPKYEDEEIRYEEIEIIKVKLNHRDKENKVCNLIQKYIPYPIIILLEYRDFIKINVAIKKINKVEREKLSIEEMIYTSWINLNEPTKEEKAFLESLNINNIWTNNLFQLYKSYVNNINSLDLSKYTKEFEIKPIETLEIDMELLEEIKTLESKVTELRNKIKKESNYGKKVSLNVEVRKLKDKIKDLKENLK</sequence>
<proteinExistence type="predicted"/>
<dbReference type="AlphaFoldDB" id="A0A6I1MSB9"/>